<dbReference type="OrthoDB" id="9080565at2"/>
<sequence>MSGPSINPAPRTPGQLALELHRARNSNLEIEVSASEITNLTALPADEAYKIEGNKLVFASLDERNRLTATEIFAGFTDDGATGYLVTADSLMQDELLHPVHAAARLVVLCGVNRDVLLDAAAVIQSSGGKRPYGLATMIGEALAELPAISANSLSAFCAALQQSYDGSMIASPFFERLVPVLIARSDLRAEVLEICALAPNSTSSDLHRAVLFALGCVDTPSVLHRVSTGVRGNYPVTREVCMWMVGRLCARRDLTGEQVREIDGLLEPYLADADNELHSVACQNVVYGLPDYQFCHETWRRLIAARDMAAVKALASGLFTISRSLEPLETILPLVNDCLSLGTEEDHELGRVDHVLCLLLGKSAVEQVIGWFTRWIREHGSGVFCDSDFVKLFPQTVHWLMGEPDTFGKLITSCLLDDERNPAAAAGGLLSHAVAHDKPGVSLDMSAVDLLDAQGLFFLCRRILGFVLQERQLLSLTLSFLRTSNAKERTFELVRDALVNEIGYDYPEPTLGTLATYRQSCADQGEAALLDEIVRVIGENEASLSALPVANELMPPARLSRSFAVARAKAMDRAMRDARNESVWAQLVHRVPVKGGTGFFRMVDGAYPAVTKMTTQSVTTALPRRDVLDPVGQVHRRLIFQTTRRGSK</sequence>
<organism evidence="1 2">
    <name type="scientific">Paraburkholderia pallida</name>
    <dbReference type="NCBI Taxonomy" id="2547399"/>
    <lineage>
        <taxon>Bacteria</taxon>
        <taxon>Pseudomonadati</taxon>
        <taxon>Pseudomonadota</taxon>
        <taxon>Betaproteobacteria</taxon>
        <taxon>Burkholderiales</taxon>
        <taxon>Burkholderiaceae</taxon>
        <taxon>Paraburkholderia</taxon>
    </lineage>
</organism>
<dbReference type="Proteomes" id="UP000295727">
    <property type="component" value="Chromosome 4"/>
</dbReference>
<dbReference type="KEGG" id="ppai:E1956_42540"/>
<accession>A0A4P7D4Z3</accession>
<dbReference type="InterPro" id="IPR016024">
    <property type="entry name" value="ARM-type_fold"/>
</dbReference>
<protein>
    <submittedName>
        <fullName evidence="1">Uncharacterized protein</fullName>
    </submittedName>
</protein>
<dbReference type="RefSeq" id="WP_134759496.1">
    <property type="nucleotide sequence ID" value="NZ_CP038151.1"/>
</dbReference>
<dbReference type="SUPFAM" id="SSF48371">
    <property type="entry name" value="ARM repeat"/>
    <property type="match status" value="1"/>
</dbReference>
<evidence type="ECO:0000313" key="1">
    <source>
        <dbReference type="EMBL" id="QBR03769.1"/>
    </source>
</evidence>
<evidence type="ECO:0000313" key="2">
    <source>
        <dbReference type="Proteomes" id="UP000295727"/>
    </source>
</evidence>
<dbReference type="AlphaFoldDB" id="A0A4P7D4Z3"/>
<proteinExistence type="predicted"/>
<name>A0A4P7D4Z3_9BURK</name>
<reference evidence="1 2" key="1">
    <citation type="submission" date="2019-03" db="EMBL/GenBank/DDBJ databases">
        <title>Paraburkholderia sp. 7MH5, isolated from subtropical forest soil.</title>
        <authorList>
            <person name="Gao Z.-H."/>
            <person name="Qiu L.-H."/>
        </authorList>
    </citation>
    <scope>NUCLEOTIDE SEQUENCE [LARGE SCALE GENOMIC DNA]</scope>
    <source>
        <strain evidence="1 2">7MH5</strain>
    </source>
</reference>
<keyword evidence="2" id="KW-1185">Reference proteome</keyword>
<dbReference type="EMBL" id="CP038151">
    <property type="protein sequence ID" value="QBR03769.1"/>
    <property type="molecule type" value="Genomic_DNA"/>
</dbReference>
<gene>
    <name evidence="1" type="ORF">E1956_42540</name>
</gene>